<accession>A0A812VX85</accession>
<dbReference type="EMBL" id="CAJNIZ010043033">
    <property type="protein sequence ID" value="CAE7647689.1"/>
    <property type="molecule type" value="Genomic_DNA"/>
</dbReference>
<organism evidence="1 2">
    <name type="scientific">Symbiodinium pilosum</name>
    <name type="common">Dinoflagellate</name>
    <dbReference type="NCBI Taxonomy" id="2952"/>
    <lineage>
        <taxon>Eukaryota</taxon>
        <taxon>Sar</taxon>
        <taxon>Alveolata</taxon>
        <taxon>Dinophyceae</taxon>
        <taxon>Suessiales</taxon>
        <taxon>Symbiodiniaceae</taxon>
        <taxon>Symbiodinium</taxon>
    </lineage>
</organism>
<proteinExistence type="predicted"/>
<keyword evidence="2" id="KW-1185">Reference proteome</keyword>
<protein>
    <submittedName>
        <fullName evidence="1">Klc protein</fullName>
    </submittedName>
</protein>
<reference evidence="1" key="1">
    <citation type="submission" date="2021-02" db="EMBL/GenBank/DDBJ databases">
        <authorList>
            <person name="Dougan E. K."/>
            <person name="Rhodes N."/>
            <person name="Thang M."/>
            <person name="Chan C."/>
        </authorList>
    </citation>
    <scope>NUCLEOTIDE SEQUENCE</scope>
</reference>
<evidence type="ECO:0000313" key="1">
    <source>
        <dbReference type="EMBL" id="CAE7647689.1"/>
    </source>
</evidence>
<dbReference type="OrthoDB" id="432691at2759"/>
<dbReference type="Proteomes" id="UP000649617">
    <property type="component" value="Unassembled WGS sequence"/>
</dbReference>
<name>A0A812VX85_SYMPI</name>
<dbReference type="AlphaFoldDB" id="A0A812VX85"/>
<comment type="caution">
    <text evidence="1">The sequence shown here is derived from an EMBL/GenBank/DDBJ whole genome shotgun (WGS) entry which is preliminary data.</text>
</comment>
<gene>
    <name evidence="1" type="primary">Klc</name>
    <name evidence="1" type="ORF">SPIL2461_LOCUS17232</name>
</gene>
<evidence type="ECO:0000313" key="2">
    <source>
        <dbReference type="Proteomes" id="UP000649617"/>
    </source>
</evidence>
<sequence length="402" mass="42787">MSVSSNVLCSGSLFRVAGLNAYETFQTTGLGKDAITTQCVLDITQSLTQLGLMGIAIDALANADCSNPSVGRVTTKALPKFVRKRLENIRRASCGAGITQVIAQLGLVTVFLSFTSFHCTNVANIGAICGAGVAGATGALSGIAAAGMGAYIACKEGQRTNATAALVEKFAADFVAQEAEDIVQASCPYLSLDCFLEFTTFFSNCPPGATTPGPVDASCPVVPSPKKCPGIQRCAKEFEELRPNLTTWFPFPSDPVEFNEVVENANSCFAYLTCFLKSSPPPGRRLESDTRRIESDARRSLLLQKILGPHPEQWRLLIHGGPGVHRGRLPAEGLEWSERLWNATVVDTAESSVSSDSILHTTLRGSEFLEEAAQNLHKLEANSAVCPANDGPLLDESSETIP</sequence>